<evidence type="ECO:0000313" key="4">
    <source>
        <dbReference type="Proteomes" id="UP000624703"/>
    </source>
</evidence>
<organism evidence="3 4">
    <name type="scientific">Persicirhabdus sediminis</name>
    <dbReference type="NCBI Taxonomy" id="454144"/>
    <lineage>
        <taxon>Bacteria</taxon>
        <taxon>Pseudomonadati</taxon>
        <taxon>Verrucomicrobiota</taxon>
        <taxon>Verrucomicrobiia</taxon>
        <taxon>Verrucomicrobiales</taxon>
        <taxon>Verrucomicrobiaceae</taxon>
        <taxon>Persicirhabdus</taxon>
    </lineage>
</organism>
<protein>
    <submittedName>
        <fullName evidence="3">Uncharacterized protein</fullName>
    </submittedName>
</protein>
<keyword evidence="2" id="KW-0732">Signal</keyword>
<dbReference type="AlphaFoldDB" id="A0A8J7SMP5"/>
<evidence type="ECO:0000313" key="3">
    <source>
        <dbReference type="EMBL" id="MBK1792205.1"/>
    </source>
</evidence>
<feature type="chain" id="PRO_5035322827" evidence="2">
    <location>
        <begin position="22"/>
        <end position="127"/>
    </location>
</feature>
<accession>A0A8J7SMP5</accession>
<dbReference type="EMBL" id="JAENIM010000044">
    <property type="protein sequence ID" value="MBK1792205.1"/>
    <property type="molecule type" value="Genomic_DNA"/>
</dbReference>
<keyword evidence="4" id="KW-1185">Reference proteome</keyword>
<reference evidence="3" key="1">
    <citation type="submission" date="2021-01" db="EMBL/GenBank/DDBJ databases">
        <title>Modified the classification status of verrucomicrobia.</title>
        <authorList>
            <person name="Feng X."/>
        </authorList>
    </citation>
    <scope>NUCLEOTIDE SEQUENCE</scope>
    <source>
        <strain evidence="3">_KCTC 22039</strain>
    </source>
</reference>
<evidence type="ECO:0000256" key="1">
    <source>
        <dbReference type="SAM" id="MobiDB-lite"/>
    </source>
</evidence>
<dbReference type="Proteomes" id="UP000624703">
    <property type="component" value="Unassembled WGS sequence"/>
</dbReference>
<gene>
    <name evidence="3" type="ORF">JIN82_13670</name>
</gene>
<proteinExistence type="predicted"/>
<sequence>MNESLASSSLAIAAALSLVLASCSLEPIVPKDQQVDDVPSQAVELAEDGSELPTGAQQSASKKPKVQQPAYEPLPAFPNPPAGNQSVWRAPDPSANLASDDELRASSGSDSPTGNKGPALATPPTSE</sequence>
<evidence type="ECO:0000256" key="2">
    <source>
        <dbReference type="SAM" id="SignalP"/>
    </source>
</evidence>
<name>A0A8J7SMP5_9BACT</name>
<dbReference type="RefSeq" id="WP_200312220.1">
    <property type="nucleotide sequence ID" value="NZ_JAENIM010000044.1"/>
</dbReference>
<feature type="region of interest" description="Disordered" evidence="1">
    <location>
        <begin position="29"/>
        <end position="127"/>
    </location>
</feature>
<comment type="caution">
    <text evidence="3">The sequence shown here is derived from an EMBL/GenBank/DDBJ whole genome shotgun (WGS) entry which is preliminary data.</text>
</comment>
<feature type="signal peptide" evidence="2">
    <location>
        <begin position="1"/>
        <end position="21"/>
    </location>
</feature>